<gene>
    <name evidence="11" type="ORF">GPECTOR_3g432</name>
</gene>
<dbReference type="CDD" id="cd06008">
    <property type="entry name" value="NF-X1-zinc-finger"/>
    <property type="match status" value="2"/>
</dbReference>
<feature type="compositionally biased region" description="Low complexity" evidence="9">
    <location>
        <begin position="1445"/>
        <end position="1466"/>
    </location>
</feature>
<evidence type="ECO:0000256" key="8">
    <source>
        <dbReference type="SAM" id="Coils"/>
    </source>
</evidence>
<keyword evidence="6" id="KW-0862">Zinc</keyword>
<feature type="compositionally biased region" description="Low complexity" evidence="9">
    <location>
        <begin position="323"/>
        <end position="342"/>
    </location>
</feature>
<dbReference type="Proteomes" id="UP000075714">
    <property type="component" value="Unassembled WGS sequence"/>
</dbReference>
<feature type="region of interest" description="Disordered" evidence="9">
    <location>
        <begin position="1362"/>
        <end position="1386"/>
    </location>
</feature>
<dbReference type="InterPro" id="IPR045055">
    <property type="entry name" value="DNA2/NAM7-like"/>
</dbReference>
<comment type="subcellular location">
    <subcellularLocation>
        <location evidence="1">Cytoplasm</location>
    </subcellularLocation>
</comment>
<evidence type="ECO:0000313" key="11">
    <source>
        <dbReference type="EMBL" id="KXZ55297.1"/>
    </source>
</evidence>
<dbReference type="SMART" id="SM00438">
    <property type="entry name" value="ZnF_NFX"/>
    <property type="match status" value="3"/>
</dbReference>
<dbReference type="EMBL" id="LSYV01000004">
    <property type="protein sequence ID" value="KXZ55297.1"/>
    <property type="molecule type" value="Genomic_DNA"/>
</dbReference>
<feature type="region of interest" description="Disordered" evidence="9">
    <location>
        <begin position="1742"/>
        <end position="1774"/>
    </location>
</feature>
<dbReference type="PANTHER" id="PTHR10887">
    <property type="entry name" value="DNA2/NAM7 HELICASE FAMILY"/>
    <property type="match status" value="1"/>
</dbReference>
<sequence>MAKFCSRLNNFPSSHFASRCRTAFHALVVRTRPRPRVRARLASVPVGRPAEFPLGEVVAASSLDAAQAAALKAVLCQEVAVVQGPPGTGKTYLSIQATRLILANTAGSGPAGGPTLGLKPTIGPLLVVTFTNHALDQYMEGLLDVGCTDVVRVGGGSKNPRLEPYNLNKKLGEVPRIAAFWGTREQLQELQTEVLDLLEECRSNAEARRPQQLRRKAAAASYPCMSWTRLEEVLEHDGALYNLLRSFQSGRRRHNLVTDLVQEWLDGSPRSDLEMGRLGVSSPAPGGDGVGEDEVGSDGDWEDDEDEDDEAAGDQPSGRQGVEEPGAAGSAGEEAADPSGSGREQGDVDVGFGSGDPWVTDAGRQAEAEMERLFIDAAAQQEDGMLSQQEEHHQHQRFAAGYAGGLDLRALEASDRTLGELLQAKSVWTMSRLERWRLYRGIRDRRLSQLVQQIEDLQEQMRSAQKEEKVAYDNCKLTALRKTRVVVIVEEAAEVFEAHVLACLVRSVEHLVLIGDHEQLRPKANMYEMQAYSGKGLDLDVSLFERLFREGTHVSALQQQRRMRPQIADLVRGIYPALSDHPSVQAYPPVRGMVHNLFLWDHDHPDKGGSDEAGRSRTNPWEAEAAVRLARYLMQQSYAPEDIVILVPYVGQLMAVRRELTKRKIRVVISAEDAEQVAKQAGSEAEDEVAPSEVLGDGLREASGESIRVATVDNFQGEEARIIIVSATCSNADAYIGFLKMRNRVNVMLSRAQHGMYILANTSTLMSDSNTRKTPLWARVRELLERQGCIGTALQLRCERHGTISDIRSLRDFEVLAGDGGCNQPCGAILPCGHTCPRRCHTDDPDHERTRCTEPCDRLHSPCGHPCDKLCGEECGPCARVLSAHQLACGHVAIDVACALVTSGQVNCSQPTEVAMPECGHVLSVPCNEATRYLLSPRLCSEPVAVTMELCGHTCIVPCGDRREAPLQPNRCREPCGATLACFHECRGTCGGCATNRIAKAFRPLAEAVGYQIPGESTRDDTDEDAEPETGDGAWKGEMAARLGRRQGKATAAAAAGGSARQPIAGSSRGGPPRPAAVRKAGALVSHAQKAGRVSYLKAQLERLQEGHAPCGELCGRHLACGHYCASSCHRGRPCPACEEPCWIACEHHVCRKACGQPCVPCAGSCSWSCVHQGSCGAPCGAPCDRLPCDERCSKLLSCGHRCPGLCGEPCPTADYCVHPDCRGKAPERIREQVVDYVLLRTFGELDDEDVSADPLVPLRCGHVYTASSLDGHLRLEERFYLRGPPGADGRPGPWLGLRPLPDDQDVVKGCPDCRAPIQGVRRYGRATRKAALDLIDRKHRASGVDRVAEAGELLQQHAAALAAWPPPPSEQPKRTKAKDKKKGAVVEPEQALWDIVKRTESVAQRHMKLAAELERGPKSRVYEAAVSRTKKDIERSVEQLTGPASAHASAASASTAAQAPGTTATRTIRDGDDNAAAQADTAAAGAALSAGPGGRGSGGLGGMVGVSRLEAAQRALVLLGADWVDVWAARCGFLEAMDLVQRAIARGLEEHAAPRGAGGGRDGPQSAKKRQQQEEKRRSQSSSPGTPQPQPSRRPQQALSWVQQAAKRRDFQSALHVSAALMSLLTSHVAYLQAYKSYLMATTGDAARESRDELKDKQLALLDQVAQLGREAAEIYRASPLAAAAAARSARSGSDGGGGGGAEGGGPGSQGMDLPGGGNNGGGGGGGSGGGGLLGFFHSWIGQGSQPVAPQPPSAPGGVPPPGGSGGGPDVGAGLLGRIEELVRGAQEARGQLERDAELQSVREALEAVVMGDTGMRMYGGGNGDVASYLSGHLYRCTNGHIYVVGECGNPTQSARCPQCGAAIGAQSGDQRISYDSL</sequence>
<dbReference type="Pfam" id="PF13086">
    <property type="entry name" value="AAA_11"/>
    <property type="match status" value="2"/>
</dbReference>
<feature type="compositionally biased region" description="Acidic residues" evidence="9">
    <location>
        <begin position="1021"/>
        <end position="1030"/>
    </location>
</feature>
<evidence type="ECO:0000259" key="10">
    <source>
        <dbReference type="PROSITE" id="PS51981"/>
    </source>
</evidence>
<dbReference type="InterPro" id="IPR000967">
    <property type="entry name" value="Znf_NFX1"/>
</dbReference>
<reference evidence="12" key="1">
    <citation type="journal article" date="2016" name="Nat. Commun.">
        <title>The Gonium pectorale genome demonstrates co-option of cell cycle regulation during the evolution of multicellularity.</title>
        <authorList>
            <person name="Hanschen E.R."/>
            <person name="Marriage T.N."/>
            <person name="Ferris P.J."/>
            <person name="Hamaji T."/>
            <person name="Toyoda A."/>
            <person name="Fujiyama A."/>
            <person name="Neme R."/>
            <person name="Noguchi H."/>
            <person name="Minakuchi Y."/>
            <person name="Suzuki M."/>
            <person name="Kawai-Toyooka H."/>
            <person name="Smith D.R."/>
            <person name="Sparks H."/>
            <person name="Anderson J."/>
            <person name="Bakaric R."/>
            <person name="Luria V."/>
            <person name="Karger A."/>
            <person name="Kirschner M.W."/>
            <person name="Durand P.M."/>
            <person name="Michod R.E."/>
            <person name="Nozaki H."/>
            <person name="Olson B.J."/>
        </authorList>
    </citation>
    <scope>NUCLEOTIDE SEQUENCE [LARGE SCALE GENOMIC DNA]</scope>
    <source>
        <strain evidence="12">NIES-2863</strain>
    </source>
</reference>
<feature type="compositionally biased region" description="Basic residues" evidence="9">
    <location>
        <begin position="1375"/>
        <end position="1384"/>
    </location>
</feature>
<evidence type="ECO:0000256" key="2">
    <source>
        <dbReference type="ARBA" id="ARBA00022490"/>
    </source>
</evidence>
<dbReference type="PANTHER" id="PTHR10887:SF341">
    <property type="entry name" value="NFX1-TYPE ZINC FINGER-CONTAINING PROTEIN 1"/>
    <property type="match status" value="1"/>
</dbReference>
<feature type="compositionally biased region" description="Pro residues" evidence="9">
    <location>
        <begin position="1750"/>
        <end position="1764"/>
    </location>
</feature>
<evidence type="ECO:0000313" key="12">
    <source>
        <dbReference type="Proteomes" id="UP000075714"/>
    </source>
</evidence>
<proteinExistence type="predicted"/>
<keyword evidence="8" id="KW-0175">Coiled coil</keyword>
<keyword evidence="12" id="KW-1185">Reference proteome</keyword>
<dbReference type="PROSITE" id="PS51981">
    <property type="entry name" value="ZF_RZ"/>
    <property type="match status" value="1"/>
</dbReference>
<feature type="region of interest" description="Disordered" evidence="9">
    <location>
        <begin position="1552"/>
        <end position="1604"/>
    </location>
</feature>
<dbReference type="GO" id="GO:0031380">
    <property type="term" value="C:nuclear RNA-directed RNA polymerase complex"/>
    <property type="evidence" value="ECO:0007669"/>
    <property type="project" value="TreeGrafter"/>
</dbReference>
<keyword evidence="4" id="KW-0677">Repeat</keyword>
<dbReference type="GO" id="GO:0031048">
    <property type="term" value="P:regulatory ncRNA-mediated heterochromatin formation"/>
    <property type="evidence" value="ECO:0007669"/>
    <property type="project" value="TreeGrafter"/>
</dbReference>
<dbReference type="SUPFAM" id="SSF52540">
    <property type="entry name" value="P-loop containing nucleoside triphosphate hydrolases"/>
    <property type="match status" value="1"/>
</dbReference>
<evidence type="ECO:0000256" key="4">
    <source>
        <dbReference type="ARBA" id="ARBA00022737"/>
    </source>
</evidence>
<keyword evidence="3" id="KW-0479">Metal-binding</keyword>
<evidence type="ECO:0000256" key="1">
    <source>
        <dbReference type="ARBA" id="ARBA00004496"/>
    </source>
</evidence>
<organism evidence="11 12">
    <name type="scientific">Gonium pectorale</name>
    <name type="common">Green alga</name>
    <dbReference type="NCBI Taxonomy" id="33097"/>
    <lineage>
        <taxon>Eukaryota</taxon>
        <taxon>Viridiplantae</taxon>
        <taxon>Chlorophyta</taxon>
        <taxon>core chlorophytes</taxon>
        <taxon>Chlorophyceae</taxon>
        <taxon>CS clade</taxon>
        <taxon>Chlamydomonadales</taxon>
        <taxon>Volvocaceae</taxon>
        <taxon>Gonium</taxon>
    </lineage>
</organism>
<dbReference type="InterPro" id="IPR027417">
    <property type="entry name" value="P-loop_NTPase"/>
</dbReference>
<name>A0A150GZE9_GONPE</name>
<evidence type="ECO:0000256" key="6">
    <source>
        <dbReference type="ARBA" id="ARBA00022833"/>
    </source>
</evidence>
<accession>A0A150GZE9</accession>
<keyword evidence="2" id="KW-0963">Cytoplasm</keyword>
<dbReference type="OrthoDB" id="2015322at2759"/>
<feature type="compositionally biased region" description="Acidic residues" evidence="9">
    <location>
        <begin position="290"/>
        <end position="312"/>
    </location>
</feature>
<dbReference type="GO" id="GO:0004386">
    <property type="term" value="F:helicase activity"/>
    <property type="evidence" value="ECO:0007669"/>
    <property type="project" value="InterPro"/>
</dbReference>
<dbReference type="CDD" id="cd18808">
    <property type="entry name" value="SF1_C_Upf1"/>
    <property type="match status" value="1"/>
</dbReference>
<feature type="compositionally biased region" description="Gly residues" evidence="9">
    <location>
        <begin position="1695"/>
        <end position="1730"/>
    </location>
</feature>
<feature type="region of interest" description="Disordered" evidence="9">
    <location>
        <begin position="1691"/>
        <end position="1730"/>
    </location>
</feature>
<dbReference type="InterPro" id="IPR046439">
    <property type="entry name" value="ZF_RZ_dom"/>
</dbReference>
<dbReference type="Pfam" id="PF13087">
    <property type="entry name" value="AAA_12"/>
    <property type="match status" value="1"/>
</dbReference>
<feature type="region of interest" description="Disordered" evidence="9">
    <location>
        <begin position="1012"/>
        <end position="1077"/>
    </location>
</feature>
<evidence type="ECO:0000256" key="5">
    <source>
        <dbReference type="ARBA" id="ARBA00022771"/>
    </source>
</evidence>
<dbReference type="GO" id="GO:0002376">
    <property type="term" value="P:immune system process"/>
    <property type="evidence" value="ECO:0007669"/>
    <property type="project" value="UniProtKB-KW"/>
</dbReference>
<protein>
    <recommendedName>
        <fullName evidence="10">RZ-type domain-containing protein</fullName>
    </recommendedName>
</protein>
<feature type="compositionally biased region" description="Gly residues" evidence="9">
    <location>
        <begin position="1765"/>
        <end position="1774"/>
    </location>
</feature>
<evidence type="ECO:0000256" key="7">
    <source>
        <dbReference type="ARBA" id="ARBA00022859"/>
    </source>
</evidence>
<dbReference type="Pfam" id="PF20173">
    <property type="entry name" value="ZnF_RZ-type"/>
    <property type="match status" value="1"/>
</dbReference>
<feature type="coiled-coil region" evidence="8">
    <location>
        <begin position="447"/>
        <end position="474"/>
    </location>
</feature>
<keyword evidence="7" id="KW-0391">Immunity</keyword>
<dbReference type="GO" id="GO:0005737">
    <property type="term" value="C:cytoplasm"/>
    <property type="evidence" value="ECO:0007669"/>
    <property type="project" value="UniProtKB-SubCell"/>
</dbReference>
<dbReference type="Gene3D" id="3.40.50.300">
    <property type="entry name" value="P-loop containing nucleotide triphosphate hydrolases"/>
    <property type="match status" value="3"/>
</dbReference>
<evidence type="ECO:0000256" key="3">
    <source>
        <dbReference type="ARBA" id="ARBA00022723"/>
    </source>
</evidence>
<dbReference type="InterPro" id="IPR041677">
    <property type="entry name" value="DNA2/NAM7_AAA_11"/>
</dbReference>
<comment type="caution">
    <text evidence="11">The sequence shown here is derived from an EMBL/GenBank/DDBJ whole genome shotgun (WGS) entry which is preliminary data.</text>
</comment>
<evidence type="ECO:0000256" key="9">
    <source>
        <dbReference type="SAM" id="MobiDB-lite"/>
    </source>
</evidence>
<feature type="region of interest" description="Disordered" evidence="9">
    <location>
        <begin position="1439"/>
        <end position="1470"/>
    </location>
</feature>
<dbReference type="GO" id="GO:0008270">
    <property type="term" value="F:zinc ion binding"/>
    <property type="evidence" value="ECO:0007669"/>
    <property type="project" value="UniProtKB-KW"/>
</dbReference>
<feature type="region of interest" description="Disordered" evidence="9">
    <location>
        <begin position="269"/>
        <end position="360"/>
    </location>
</feature>
<feature type="compositionally biased region" description="Low complexity" evidence="9">
    <location>
        <begin position="1049"/>
        <end position="1061"/>
    </location>
</feature>
<dbReference type="InterPro" id="IPR047187">
    <property type="entry name" value="SF1_C_Upf1"/>
</dbReference>
<feature type="domain" description="RZ-type" evidence="10">
    <location>
        <begin position="1811"/>
        <end position="1879"/>
    </location>
</feature>
<keyword evidence="5" id="KW-0863">Zinc-finger</keyword>
<dbReference type="InterPro" id="IPR041679">
    <property type="entry name" value="DNA2/NAM7-like_C"/>
</dbReference>